<keyword evidence="8 21" id="KW-0561">Oxygen transport</keyword>
<dbReference type="FunFam" id="1.10.490.10:FF:000003">
    <property type="entry name" value="Flavohemoprotein"/>
    <property type="match status" value="1"/>
</dbReference>
<dbReference type="Gene3D" id="2.40.30.10">
    <property type="entry name" value="Translation factors"/>
    <property type="match status" value="1"/>
</dbReference>
<sequence>MNQEDIRLVQASVPILEEHAETLTRLFYKNMLSNHPELKNIFNLANQALGQQQKSLALSVLAYAKHIEQPEVLLPALELIGHKHRSLQVQADQYPIVGKYLLGALQELLDLPDDAPILGAWGRAYQQLADILIEMEAKMYAAAEAPDAAWSDWRKFKLIKKEELAPNVYHLYLSPSDGGEIPLHRPGQYLSLRLFFKELGIYQARQYSLNSRPNNNYYRITVKAQKGAPGCPMGRLSNALHQAMKIGDEVELTVPAGNFHLEQKPSPSVFLGAGVGVSPLWGLLQALIDSQTEQPILWMDAYKSADEQLFAEELRSLENQLQLQHFYEDQNGRMQLDEALKAPFGLAANYYLCGPAGFMQAQRKQLRQAGIPEEQIHLEEFNPVQLQLS</sequence>
<dbReference type="STRING" id="984262.SGRA_2113"/>
<dbReference type="SUPFAM" id="SSF63380">
    <property type="entry name" value="Riboflavin synthase domain-like"/>
    <property type="match status" value="1"/>
</dbReference>
<dbReference type="Pfam" id="PF00970">
    <property type="entry name" value="FAD_binding_6"/>
    <property type="match status" value="1"/>
</dbReference>
<evidence type="ECO:0000256" key="19">
    <source>
        <dbReference type="ARBA" id="ARBA00048649"/>
    </source>
</evidence>
<dbReference type="EC" id="1.14.12.17" evidence="5"/>
<protein>
    <recommendedName>
        <fullName evidence="6">Flavohemoprotein</fullName>
        <ecNumber evidence="5">1.14.12.17</ecNumber>
    </recommendedName>
    <alternativeName>
        <fullName evidence="17">Flavohemoglobin</fullName>
    </alternativeName>
    <alternativeName>
        <fullName evidence="16">Hemoglobin-like protein</fullName>
    </alternativeName>
    <alternativeName>
        <fullName evidence="18">Nitric oxide dioxygenase</fullName>
    </alternativeName>
</protein>
<keyword evidence="10" id="KW-0479">Metal-binding</keyword>
<dbReference type="GO" id="GO:0071949">
    <property type="term" value="F:FAD binding"/>
    <property type="evidence" value="ECO:0007669"/>
    <property type="project" value="TreeGrafter"/>
</dbReference>
<feature type="domain" description="Globin" evidence="22">
    <location>
        <begin position="1"/>
        <end position="137"/>
    </location>
</feature>
<dbReference type="AlphaFoldDB" id="H6L2T7"/>
<feature type="domain" description="FAD-binding FR-type" evidence="23">
    <location>
        <begin position="151"/>
        <end position="262"/>
    </location>
</feature>
<dbReference type="InterPro" id="IPR017927">
    <property type="entry name" value="FAD-bd_FR_type"/>
</dbReference>
<keyword evidence="21" id="KW-0813">Transport</keyword>
<dbReference type="PANTHER" id="PTHR43396:SF3">
    <property type="entry name" value="FLAVOHEMOPROTEIN"/>
    <property type="match status" value="1"/>
</dbReference>
<dbReference type="Pfam" id="PF00175">
    <property type="entry name" value="NAD_binding_1"/>
    <property type="match status" value="1"/>
</dbReference>
<dbReference type="Proteomes" id="UP000007519">
    <property type="component" value="Chromosome"/>
</dbReference>
<dbReference type="FunFam" id="2.40.30.10:FF:000034">
    <property type="entry name" value="Flavohemoprotein"/>
    <property type="match status" value="1"/>
</dbReference>
<organism evidence="24 25">
    <name type="scientific">Saprospira grandis (strain Lewin)</name>
    <dbReference type="NCBI Taxonomy" id="984262"/>
    <lineage>
        <taxon>Bacteria</taxon>
        <taxon>Pseudomonadati</taxon>
        <taxon>Bacteroidota</taxon>
        <taxon>Saprospiria</taxon>
        <taxon>Saprospirales</taxon>
        <taxon>Saprospiraceae</taxon>
        <taxon>Saprospira</taxon>
    </lineage>
</organism>
<evidence type="ECO:0000256" key="2">
    <source>
        <dbReference type="ARBA" id="ARBA00001974"/>
    </source>
</evidence>
<dbReference type="GO" id="GO:0046210">
    <property type="term" value="P:nitric oxide catabolic process"/>
    <property type="evidence" value="ECO:0007669"/>
    <property type="project" value="TreeGrafter"/>
</dbReference>
<evidence type="ECO:0000256" key="1">
    <source>
        <dbReference type="ARBA" id="ARBA00001970"/>
    </source>
</evidence>
<dbReference type="PROSITE" id="PS51384">
    <property type="entry name" value="FAD_FR"/>
    <property type="match status" value="1"/>
</dbReference>
<proteinExistence type="inferred from homology"/>
<evidence type="ECO:0000256" key="5">
    <source>
        <dbReference type="ARBA" id="ARBA00012229"/>
    </source>
</evidence>
<keyword evidence="7 21" id="KW-0349">Heme</keyword>
<dbReference type="InterPro" id="IPR012292">
    <property type="entry name" value="Globin/Proto"/>
</dbReference>
<evidence type="ECO:0000313" key="25">
    <source>
        <dbReference type="Proteomes" id="UP000007519"/>
    </source>
</evidence>
<evidence type="ECO:0000256" key="11">
    <source>
        <dbReference type="ARBA" id="ARBA00022827"/>
    </source>
</evidence>
<dbReference type="GO" id="GO:0005344">
    <property type="term" value="F:oxygen carrier activity"/>
    <property type="evidence" value="ECO:0007669"/>
    <property type="project" value="UniProtKB-KW"/>
</dbReference>
<evidence type="ECO:0000256" key="20">
    <source>
        <dbReference type="ARBA" id="ARBA00049433"/>
    </source>
</evidence>
<dbReference type="InterPro" id="IPR008333">
    <property type="entry name" value="Cbr1-like_FAD-bd_dom"/>
</dbReference>
<evidence type="ECO:0000256" key="12">
    <source>
        <dbReference type="ARBA" id="ARBA00022857"/>
    </source>
</evidence>
<dbReference type="SUPFAM" id="SSF52343">
    <property type="entry name" value="Ferredoxin reductase-like, C-terminal NADP-linked domain"/>
    <property type="match status" value="1"/>
</dbReference>
<dbReference type="KEGG" id="sgn:SGRA_2113"/>
<dbReference type="Gene3D" id="3.40.50.80">
    <property type="entry name" value="Nucleotide-binding domain of ferredoxin-NADP reductase (FNR) module"/>
    <property type="match status" value="1"/>
</dbReference>
<evidence type="ECO:0000256" key="13">
    <source>
        <dbReference type="ARBA" id="ARBA00023002"/>
    </source>
</evidence>
<accession>H6L2T7</accession>
<dbReference type="eggNOG" id="COG1018">
    <property type="taxonomic scope" value="Bacteria"/>
</dbReference>
<dbReference type="Gene3D" id="1.10.490.10">
    <property type="entry name" value="Globins"/>
    <property type="match status" value="1"/>
</dbReference>
<dbReference type="HOGENOM" id="CLU_003827_12_0_10"/>
<comment type="similarity">
    <text evidence="3">In the C-terminal section; belongs to the flavoprotein pyridine nucleotide cytochrome reductase family.</text>
</comment>
<comment type="cofactor">
    <cofactor evidence="2">
        <name>FAD</name>
        <dbReference type="ChEBI" id="CHEBI:57692"/>
    </cofactor>
</comment>
<keyword evidence="9" id="KW-0285">Flavoprotein</keyword>
<evidence type="ECO:0000256" key="10">
    <source>
        <dbReference type="ARBA" id="ARBA00022723"/>
    </source>
</evidence>
<dbReference type="CDD" id="cd06184">
    <property type="entry name" value="flavohem_like_fad_nad_binding"/>
    <property type="match status" value="1"/>
</dbReference>
<keyword evidence="14" id="KW-0408">Iron</keyword>
<dbReference type="EMBL" id="CP002831">
    <property type="protein sequence ID" value="AFC24844.1"/>
    <property type="molecule type" value="Genomic_DNA"/>
</dbReference>
<evidence type="ECO:0000259" key="23">
    <source>
        <dbReference type="PROSITE" id="PS51384"/>
    </source>
</evidence>
<dbReference type="PANTHER" id="PTHR43396">
    <property type="entry name" value="FLAVOHEMOPROTEIN"/>
    <property type="match status" value="1"/>
</dbReference>
<evidence type="ECO:0000256" key="14">
    <source>
        <dbReference type="ARBA" id="ARBA00023004"/>
    </source>
</evidence>
<keyword evidence="12" id="KW-0521">NADP</keyword>
<evidence type="ECO:0000256" key="9">
    <source>
        <dbReference type="ARBA" id="ARBA00022630"/>
    </source>
</evidence>
<dbReference type="GO" id="GO:0019825">
    <property type="term" value="F:oxygen binding"/>
    <property type="evidence" value="ECO:0007669"/>
    <property type="project" value="InterPro"/>
</dbReference>
<dbReference type="InterPro" id="IPR017938">
    <property type="entry name" value="Riboflavin_synthase-like_b-brl"/>
</dbReference>
<evidence type="ECO:0000256" key="17">
    <source>
        <dbReference type="ARBA" id="ARBA00030929"/>
    </source>
</evidence>
<evidence type="ECO:0000256" key="4">
    <source>
        <dbReference type="ARBA" id="ARBA00008414"/>
    </source>
</evidence>
<dbReference type="GO" id="GO:0046872">
    <property type="term" value="F:metal ion binding"/>
    <property type="evidence" value="ECO:0007669"/>
    <property type="project" value="UniProtKB-KW"/>
</dbReference>
<dbReference type="PROSITE" id="PS01033">
    <property type="entry name" value="GLOBIN"/>
    <property type="match status" value="1"/>
</dbReference>
<name>H6L2T7_SAPGL</name>
<dbReference type="InterPro" id="IPR001433">
    <property type="entry name" value="OxRdtase_FAD/NAD-bd"/>
</dbReference>
<dbReference type="GO" id="GO:0071500">
    <property type="term" value="P:cellular response to nitrosative stress"/>
    <property type="evidence" value="ECO:0007669"/>
    <property type="project" value="TreeGrafter"/>
</dbReference>
<keyword evidence="15" id="KW-0520">NAD</keyword>
<evidence type="ECO:0000256" key="16">
    <source>
        <dbReference type="ARBA" id="ARBA00030024"/>
    </source>
</evidence>
<dbReference type="GO" id="GO:0008941">
    <property type="term" value="F:nitric oxide dioxygenase NAD(P)H activity"/>
    <property type="evidence" value="ECO:0007669"/>
    <property type="project" value="UniProtKB-EC"/>
</dbReference>
<evidence type="ECO:0000256" key="7">
    <source>
        <dbReference type="ARBA" id="ARBA00022617"/>
    </source>
</evidence>
<evidence type="ECO:0000256" key="3">
    <source>
        <dbReference type="ARBA" id="ARBA00006401"/>
    </source>
</evidence>
<dbReference type="Pfam" id="PF00042">
    <property type="entry name" value="Globin"/>
    <property type="match status" value="1"/>
</dbReference>
<evidence type="ECO:0000256" key="21">
    <source>
        <dbReference type="RuleBase" id="RU000356"/>
    </source>
</evidence>
<evidence type="ECO:0000256" key="15">
    <source>
        <dbReference type="ARBA" id="ARBA00023027"/>
    </source>
</evidence>
<comment type="similarity">
    <text evidence="4">Belongs to the globin family. Two-domain flavohemoproteins subfamily.</text>
</comment>
<evidence type="ECO:0000256" key="6">
    <source>
        <dbReference type="ARBA" id="ARBA00014637"/>
    </source>
</evidence>
<comment type="catalytic activity">
    <reaction evidence="19">
        <text>2 nitric oxide + NADH + 2 O2 = 2 nitrate + NAD(+) + H(+)</text>
        <dbReference type="Rhea" id="RHEA:19469"/>
        <dbReference type="ChEBI" id="CHEBI:15378"/>
        <dbReference type="ChEBI" id="CHEBI:15379"/>
        <dbReference type="ChEBI" id="CHEBI:16480"/>
        <dbReference type="ChEBI" id="CHEBI:17632"/>
        <dbReference type="ChEBI" id="CHEBI:57540"/>
        <dbReference type="ChEBI" id="CHEBI:57945"/>
        <dbReference type="EC" id="1.14.12.17"/>
    </reaction>
</comment>
<dbReference type="CDD" id="cd08922">
    <property type="entry name" value="FHb-globin"/>
    <property type="match status" value="1"/>
</dbReference>
<keyword evidence="25" id="KW-1185">Reference proteome</keyword>
<comment type="catalytic activity">
    <reaction evidence="20">
        <text>2 nitric oxide + NADPH + 2 O2 = 2 nitrate + NADP(+) + H(+)</text>
        <dbReference type="Rhea" id="RHEA:19465"/>
        <dbReference type="ChEBI" id="CHEBI:15378"/>
        <dbReference type="ChEBI" id="CHEBI:15379"/>
        <dbReference type="ChEBI" id="CHEBI:16480"/>
        <dbReference type="ChEBI" id="CHEBI:17632"/>
        <dbReference type="ChEBI" id="CHEBI:57783"/>
        <dbReference type="ChEBI" id="CHEBI:58349"/>
        <dbReference type="EC" id="1.14.12.17"/>
    </reaction>
</comment>
<dbReference type="eggNOG" id="COG1017">
    <property type="taxonomic scope" value="Bacteria"/>
</dbReference>
<dbReference type="GO" id="GO:0020037">
    <property type="term" value="F:heme binding"/>
    <property type="evidence" value="ECO:0007669"/>
    <property type="project" value="InterPro"/>
</dbReference>
<reference evidence="24 25" key="1">
    <citation type="journal article" date="2012" name="Stand. Genomic Sci.">
        <title>Complete genome sequencing and analysis of Saprospira grandis str. Lewin, a predatory marine bacterium.</title>
        <authorList>
            <person name="Saw J.H."/>
            <person name="Yuryev A."/>
            <person name="Kanbe M."/>
            <person name="Hou S."/>
            <person name="Young A.G."/>
            <person name="Aizawa S."/>
            <person name="Alam M."/>
        </authorList>
    </citation>
    <scope>NUCLEOTIDE SEQUENCE [LARGE SCALE GENOMIC DNA]</scope>
    <source>
        <strain evidence="24 25">Lewin</strain>
    </source>
</reference>
<dbReference type="OrthoDB" id="9801223at2"/>
<evidence type="ECO:0000256" key="8">
    <source>
        <dbReference type="ARBA" id="ARBA00022621"/>
    </source>
</evidence>
<evidence type="ECO:0000256" key="18">
    <source>
        <dbReference type="ARBA" id="ARBA00033187"/>
    </source>
</evidence>
<evidence type="ECO:0000259" key="22">
    <source>
        <dbReference type="PROSITE" id="PS01033"/>
    </source>
</evidence>
<dbReference type="InterPro" id="IPR000971">
    <property type="entry name" value="Globin"/>
</dbReference>
<keyword evidence="13 24" id="KW-0560">Oxidoreductase</keyword>
<dbReference type="SUPFAM" id="SSF46458">
    <property type="entry name" value="Globin-like"/>
    <property type="match status" value="1"/>
</dbReference>
<comment type="cofactor">
    <cofactor evidence="1">
        <name>heme b</name>
        <dbReference type="ChEBI" id="CHEBI:60344"/>
    </cofactor>
</comment>
<dbReference type="InterPro" id="IPR009050">
    <property type="entry name" value="Globin-like_sf"/>
</dbReference>
<evidence type="ECO:0000313" key="24">
    <source>
        <dbReference type="EMBL" id="AFC24844.1"/>
    </source>
</evidence>
<dbReference type="PRINTS" id="PR00409">
    <property type="entry name" value="PHDIOXRDTASE"/>
</dbReference>
<dbReference type="InterPro" id="IPR039261">
    <property type="entry name" value="FNR_nucleotide-bd"/>
</dbReference>
<gene>
    <name evidence="24" type="primary">hmp</name>
    <name evidence="24" type="ordered locus">SGRA_2113</name>
</gene>
<keyword evidence="11" id="KW-0274">FAD</keyword>